<organism evidence="4 5">
    <name type="scientific">Clostridium scindens (strain JCM 10418 / VPI 12708)</name>
    <dbReference type="NCBI Taxonomy" id="29347"/>
    <lineage>
        <taxon>Bacteria</taxon>
        <taxon>Bacillati</taxon>
        <taxon>Bacillota</taxon>
        <taxon>Clostridia</taxon>
        <taxon>Lachnospirales</taxon>
        <taxon>Lachnospiraceae</taxon>
    </lineage>
</organism>
<dbReference type="Pfam" id="PF00892">
    <property type="entry name" value="EamA"/>
    <property type="match status" value="1"/>
</dbReference>
<feature type="transmembrane region" description="Helical" evidence="2">
    <location>
        <begin position="179"/>
        <end position="197"/>
    </location>
</feature>
<accession>A0A844FD07</accession>
<feature type="domain" description="EamA" evidence="3">
    <location>
        <begin position="2"/>
        <end position="134"/>
    </location>
</feature>
<feature type="transmembrane region" description="Helical" evidence="2">
    <location>
        <begin position="235"/>
        <end position="256"/>
    </location>
</feature>
<name>A0A844FD07_CLOSV</name>
<evidence type="ECO:0000259" key="3">
    <source>
        <dbReference type="Pfam" id="PF00892"/>
    </source>
</evidence>
<dbReference type="SUPFAM" id="SSF103481">
    <property type="entry name" value="Multidrug resistance efflux transporter EmrE"/>
    <property type="match status" value="2"/>
</dbReference>
<feature type="transmembrane region" description="Helical" evidence="2">
    <location>
        <begin position="92"/>
        <end position="111"/>
    </location>
</feature>
<dbReference type="EMBL" id="VUMB01000046">
    <property type="protein sequence ID" value="MSS41705.1"/>
    <property type="molecule type" value="Genomic_DNA"/>
</dbReference>
<dbReference type="Gene3D" id="1.10.3730.20">
    <property type="match status" value="1"/>
</dbReference>
<dbReference type="AlphaFoldDB" id="A0A844FD07"/>
<comment type="similarity">
    <text evidence="1">Belongs to the EamA transporter family.</text>
</comment>
<feature type="transmembrane region" description="Helical" evidence="2">
    <location>
        <begin position="148"/>
        <end position="167"/>
    </location>
</feature>
<dbReference type="RefSeq" id="WP_044942479.1">
    <property type="nucleotide sequence ID" value="NZ_AP024846.1"/>
</dbReference>
<feature type="transmembrane region" description="Helical" evidence="2">
    <location>
        <begin position="59"/>
        <end position="80"/>
    </location>
</feature>
<sequence>MLYMILTIMCSSGMSLSIKLADRPGRNMRVVTVINYLMTVLLCYAFLDDKTIVPTSMEQWKVLLLSTLNGCLFLSTLLLLQMNIRKNGATISSSIGHLGVLVPTVLSIFLFGEYPEGTQWIGVLIALVAVFALNYDGRGAYHNVGSKFGLIVLLLSGGFADMMSKVFEVYGEHRYEGHFLFYTFAVSLVISIIWAIASKSKANGKDIIWGTMMGSFNYLSTMFLLKAILQLPAYIVYPIYSVGFILVVNIVNFLFLKEELSKKDYVAMGLVCVALVFLNI</sequence>
<proteinExistence type="inferred from homology"/>
<dbReference type="Proteomes" id="UP000462363">
    <property type="component" value="Unassembled WGS sequence"/>
</dbReference>
<feature type="transmembrane region" description="Helical" evidence="2">
    <location>
        <begin position="28"/>
        <end position="47"/>
    </location>
</feature>
<keyword evidence="2" id="KW-0812">Transmembrane</keyword>
<keyword evidence="2" id="KW-0472">Membrane</keyword>
<evidence type="ECO:0000256" key="1">
    <source>
        <dbReference type="ARBA" id="ARBA00007362"/>
    </source>
</evidence>
<dbReference type="InterPro" id="IPR000620">
    <property type="entry name" value="EamA_dom"/>
</dbReference>
<evidence type="ECO:0000256" key="2">
    <source>
        <dbReference type="SAM" id="Phobius"/>
    </source>
</evidence>
<comment type="caution">
    <text evidence="4">The sequence shown here is derived from an EMBL/GenBank/DDBJ whole genome shotgun (WGS) entry which is preliminary data.</text>
</comment>
<gene>
    <name evidence="4" type="ORF">FYJ37_15555</name>
</gene>
<dbReference type="InterPro" id="IPR037185">
    <property type="entry name" value="EmrE-like"/>
</dbReference>
<dbReference type="GO" id="GO:0016020">
    <property type="term" value="C:membrane"/>
    <property type="evidence" value="ECO:0007669"/>
    <property type="project" value="InterPro"/>
</dbReference>
<protein>
    <submittedName>
        <fullName evidence="4">EamA family transporter</fullName>
    </submittedName>
</protein>
<feature type="transmembrane region" description="Helical" evidence="2">
    <location>
        <begin position="117"/>
        <end position="136"/>
    </location>
</feature>
<feature type="transmembrane region" description="Helical" evidence="2">
    <location>
        <begin position="209"/>
        <end position="229"/>
    </location>
</feature>
<keyword evidence="2" id="KW-1133">Transmembrane helix</keyword>
<evidence type="ECO:0000313" key="5">
    <source>
        <dbReference type="Proteomes" id="UP000462363"/>
    </source>
</evidence>
<evidence type="ECO:0000313" key="4">
    <source>
        <dbReference type="EMBL" id="MSS41705.1"/>
    </source>
</evidence>
<reference evidence="4 5" key="1">
    <citation type="submission" date="2019-08" db="EMBL/GenBank/DDBJ databases">
        <title>In-depth cultivation of the pig gut microbiome towards novel bacterial diversity and tailored functional studies.</title>
        <authorList>
            <person name="Wylensek D."/>
            <person name="Hitch T.C.A."/>
            <person name="Clavel T."/>
        </authorList>
    </citation>
    <scope>NUCLEOTIDE SEQUENCE [LARGE SCALE GENOMIC DNA]</scope>
    <source>
        <strain evidence="4 5">BL-389-WT-3D</strain>
    </source>
</reference>